<dbReference type="AlphaFoldDB" id="D7FNX9"/>
<keyword evidence="3" id="KW-1185">Reference proteome</keyword>
<dbReference type="EMBL" id="FN649729">
    <property type="protein sequence ID" value="CBJ30248.1"/>
    <property type="molecule type" value="Genomic_DNA"/>
</dbReference>
<sequence>METVEAGGRSLSFGPGMPPHQRRSQLLGYVYSSPLVSRGEDGRRERMDQLGTSEVGQRDKLVLYPLLLKLKCVAAHMLAKSTFACCG</sequence>
<protein>
    <submittedName>
        <fullName evidence="2">Uncharacterized protein</fullName>
    </submittedName>
</protein>
<accession>D7FNX9</accession>
<gene>
    <name evidence="2" type="ORF">Esi_0183_0031</name>
</gene>
<dbReference type="Proteomes" id="UP000002630">
    <property type="component" value="Linkage Group LG04"/>
</dbReference>
<evidence type="ECO:0000313" key="2">
    <source>
        <dbReference type="EMBL" id="CBJ30248.1"/>
    </source>
</evidence>
<dbReference type="InParanoid" id="D7FNX9"/>
<organism evidence="2 3">
    <name type="scientific">Ectocarpus siliculosus</name>
    <name type="common">Brown alga</name>
    <name type="synonym">Conferva siliculosa</name>
    <dbReference type="NCBI Taxonomy" id="2880"/>
    <lineage>
        <taxon>Eukaryota</taxon>
        <taxon>Sar</taxon>
        <taxon>Stramenopiles</taxon>
        <taxon>Ochrophyta</taxon>
        <taxon>PX clade</taxon>
        <taxon>Phaeophyceae</taxon>
        <taxon>Ectocarpales</taxon>
        <taxon>Ectocarpaceae</taxon>
        <taxon>Ectocarpus</taxon>
    </lineage>
</organism>
<proteinExistence type="predicted"/>
<feature type="region of interest" description="Disordered" evidence="1">
    <location>
        <begin position="1"/>
        <end position="20"/>
    </location>
</feature>
<evidence type="ECO:0000256" key="1">
    <source>
        <dbReference type="SAM" id="MobiDB-lite"/>
    </source>
</evidence>
<name>D7FNX9_ECTSI</name>
<evidence type="ECO:0000313" key="3">
    <source>
        <dbReference type="Proteomes" id="UP000002630"/>
    </source>
</evidence>
<reference evidence="2 3" key="1">
    <citation type="journal article" date="2010" name="Nature">
        <title>The Ectocarpus genome and the independent evolution of multicellularity in brown algae.</title>
        <authorList>
            <person name="Cock J.M."/>
            <person name="Sterck L."/>
            <person name="Rouze P."/>
            <person name="Scornet D."/>
            <person name="Allen A.E."/>
            <person name="Amoutzias G."/>
            <person name="Anthouard V."/>
            <person name="Artiguenave F."/>
            <person name="Aury J.M."/>
            <person name="Badger J.H."/>
            <person name="Beszteri B."/>
            <person name="Billiau K."/>
            <person name="Bonnet E."/>
            <person name="Bothwell J.H."/>
            <person name="Bowler C."/>
            <person name="Boyen C."/>
            <person name="Brownlee C."/>
            <person name="Carrano C.J."/>
            <person name="Charrier B."/>
            <person name="Cho G.Y."/>
            <person name="Coelho S.M."/>
            <person name="Collen J."/>
            <person name="Corre E."/>
            <person name="Da Silva C."/>
            <person name="Delage L."/>
            <person name="Delaroque N."/>
            <person name="Dittami S.M."/>
            <person name="Doulbeau S."/>
            <person name="Elias M."/>
            <person name="Farnham G."/>
            <person name="Gachon C.M."/>
            <person name="Gschloessl B."/>
            <person name="Heesch S."/>
            <person name="Jabbari K."/>
            <person name="Jubin C."/>
            <person name="Kawai H."/>
            <person name="Kimura K."/>
            <person name="Kloareg B."/>
            <person name="Kupper F.C."/>
            <person name="Lang D."/>
            <person name="Le Bail A."/>
            <person name="Leblanc C."/>
            <person name="Lerouge P."/>
            <person name="Lohr M."/>
            <person name="Lopez P.J."/>
            <person name="Martens C."/>
            <person name="Maumus F."/>
            <person name="Michel G."/>
            <person name="Miranda-Saavedra D."/>
            <person name="Morales J."/>
            <person name="Moreau H."/>
            <person name="Motomura T."/>
            <person name="Nagasato C."/>
            <person name="Napoli C.A."/>
            <person name="Nelson D.R."/>
            <person name="Nyvall-Collen P."/>
            <person name="Peters A.F."/>
            <person name="Pommier C."/>
            <person name="Potin P."/>
            <person name="Poulain J."/>
            <person name="Quesneville H."/>
            <person name="Read B."/>
            <person name="Rensing S.A."/>
            <person name="Ritter A."/>
            <person name="Rousvoal S."/>
            <person name="Samanta M."/>
            <person name="Samson G."/>
            <person name="Schroeder D.C."/>
            <person name="Segurens B."/>
            <person name="Strittmatter M."/>
            <person name="Tonon T."/>
            <person name="Tregear J.W."/>
            <person name="Valentin K."/>
            <person name="von Dassow P."/>
            <person name="Yamagishi T."/>
            <person name="Van de Peer Y."/>
            <person name="Wincker P."/>
        </authorList>
    </citation>
    <scope>NUCLEOTIDE SEQUENCE [LARGE SCALE GENOMIC DNA]</scope>
    <source>
        <strain evidence="3">Ec32 / CCAP1310/4</strain>
    </source>
</reference>
<dbReference type="EMBL" id="FN648312">
    <property type="protein sequence ID" value="CBJ30248.1"/>
    <property type="molecule type" value="Genomic_DNA"/>
</dbReference>